<dbReference type="Gene3D" id="3.90.70.10">
    <property type="entry name" value="Cysteine proteinases"/>
    <property type="match status" value="1"/>
</dbReference>
<evidence type="ECO:0000313" key="11">
    <source>
        <dbReference type="EMBL" id="OLL26919.1"/>
    </source>
</evidence>
<evidence type="ECO:0000256" key="3">
    <source>
        <dbReference type="ARBA" id="ARBA00022490"/>
    </source>
</evidence>
<dbReference type="InterPro" id="IPR012337">
    <property type="entry name" value="RNaseH-like_sf"/>
</dbReference>
<keyword evidence="4" id="KW-0853">WD repeat</keyword>
<reference evidence="11 12" key="1">
    <citation type="submission" date="2016-04" db="EMBL/GenBank/DDBJ databases">
        <title>Evolutionary innovation and constraint leading to complex multicellularity in the Ascomycota.</title>
        <authorList>
            <person name="Cisse O."/>
            <person name="Nguyen A."/>
            <person name="Hewitt D.A."/>
            <person name="Jedd G."/>
            <person name="Stajich J.E."/>
        </authorList>
    </citation>
    <scope>NUCLEOTIDE SEQUENCE [LARGE SCALE GENOMIC DNA]</scope>
    <source>
        <strain evidence="11 12">DAH-3</strain>
    </source>
</reference>
<dbReference type="FunFam" id="3.30.420.10:FF:000028">
    <property type="entry name" value="PAN2-PAN3 deadenylation complex catalytic subunit PAN2"/>
    <property type="match status" value="1"/>
</dbReference>
<dbReference type="GO" id="GO:0006397">
    <property type="term" value="P:mRNA processing"/>
    <property type="evidence" value="ECO:0007669"/>
    <property type="project" value="UniProtKB-KW"/>
</dbReference>
<evidence type="ECO:0000256" key="2">
    <source>
        <dbReference type="ARBA" id="ARBA00004496"/>
    </source>
</evidence>
<evidence type="ECO:0000256" key="5">
    <source>
        <dbReference type="ARBA" id="ARBA00022664"/>
    </source>
</evidence>
<evidence type="ECO:0000313" key="12">
    <source>
        <dbReference type="Proteomes" id="UP000186594"/>
    </source>
</evidence>
<dbReference type="SUPFAM" id="SSF54001">
    <property type="entry name" value="Cysteine proteinases"/>
    <property type="match status" value="1"/>
</dbReference>
<dbReference type="InterPro" id="IPR028881">
    <property type="entry name" value="PAN2_UCH_dom"/>
</dbReference>
<gene>
    <name evidence="11" type="ORF">NEOLI_002193</name>
</gene>
<keyword evidence="12" id="KW-1185">Reference proteome</keyword>
<dbReference type="InterPro" id="IPR013520">
    <property type="entry name" value="Ribonucl_H"/>
</dbReference>
<dbReference type="Gene3D" id="2.130.10.10">
    <property type="entry name" value="YVTN repeat-like/Quinoprotein amine dehydrogenase"/>
    <property type="match status" value="1"/>
</dbReference>
<comment type="catalytic activity">
    <reaction evidence="1">
        <text>Exonucleolytic cleavage of poly(A) to 5'-AMP.</text>
        <dbReference type="EC" id="3.1.13.4"/>
    </reaction>
</comment>
<dbReference type="Pfam" id="PF20770">
    <property type="entry name" value="PAN2_N"/>
    <property type="match status" value="1"/>
</dbReference>
<comment type="subcellular location">
    <subcellularLocation>
        <location evidence="2">Cytoplasm</location>
    </subcellularLocation>
</comment>
<keyword evidence="6" id="KW-0540">Nuclease</keyword>
<keyword evidence="9" id="KW-0269">Exonuclease</keyword>
<dbReference type="InterPro" id="IPR050785">
    <property type="entry name" value="PAN2-PAN3_catalytic_subunit"/>
</dbReference>
<dbReference type="Gene3D" id="3.30.420.10">
    <property type="entry name" value="Ribonuclease H-like superfamily/Ribonuclease H"/>
    <property type="match status" value="1"/>
</dbReference>
<evidence type="ECO:0000256" key="1">
    <source>
        <dbReference type="ARBA" id="ARBA00001663"/>
    </source>
</evidence>
<evidence type="ECO:0000256" key="7">
    <source>
        <dbReference type="ARBA" id="ARBA00022723"/>
    </source>
</evidence>
<dbReference type="InterPro" id="IPR048841">
    <property type="entry name" value="PAN2_N"/>
</dbReference>
<dbReference type="PANTHER" id="PTHR15728:SF0">
    <property type="entry name" value="PAN2-PAN3 DEADENYLATION COMPLEX CATALYTIC SUBUNIT PAN2"/>
    <property type="match status" value="1"/>
</dbReference>
<dbReference type="SMART" id="SM00479">
    <property type="entry name" value="EXOIII"/>
    <property type="match status" value="1"/>
</dbReference>
<dbReference type="OrthoDB" id="16516at2759"/>
<keyword evidence="5" id="KW-0507">mRNA processing</keyword>
<dbReference type="EMBL" id="LXFE01000134">
    <property type="protein sequence ID" value="OLL26919.1"/>
    <property type="molecule type" value="Genomic_DNA"/>
</dbReference>
<name>A0A1U7LWB6_NEOID</name>
<dbReference type="GO" id="GO:0031251">
    <property type="term" value="C:PAN complex"/>
    <property type="evidence" value="ECO:0007669"/>
    <property type="project" value="TreeGrafter"/>
</dbReference>
<keyword evidence="7" id="KW-0479">Metal-binding</keyword>
<dbReference type="CDD" id="cd06143">
    <property type="entry name" value="PAN2_exo"/>
    <property type="match status" value="1"/>
</dbReference>
<dbReference type="GO" id="GO:0046872">
    <property type="term" value="F:metal ion binding"/>
    <property type="evidence" value="ECO:0007669"/>
    <property type="project" value="UniProtKB-KW"/>
</dbReference>
<dbReference type="InterPro" id="IPR011048">
    <property type="entry name" value="Haem_d1_sf"/>
</dbReference>
<evidence type="ECO:0000256" key="4">
    <source>
        <dbReference type="ARBA" id="ARBA00022574"/>
    </source>
</evidence>
<dbReference type="GO" id="GO:0000289">
    <property type="term" value="P:nuclear-transcribed mRNA poly(A) tail shortening"/>
    <property type="evidence" value="ECO:0007669"/>
    <property type="project" value="TreeGrafter"/>
</dbReference>
<keyword evidence="8" id="KW-0378">Hydrolase</keyword>
<dbReference type="Pfam" id="PF13423">
    <property type="entry name" value="UCH_1"/>
    <property type="match status" value="1"/>
</dbReference>
<dbReference type="InterPro" id="IPR015943">
    <property type="entry name" value="WD40/YVTN_repeat-like_dom_sf"/>
</dbReference>
<protein>
    <submittedName>
        <fullName evidence="11">PAB-dependent poly(A)-specific ribonuclease subunit PAN2</fullName>
    </submittedName>
</protein>
<dbReference type="Proteomes" id="UP000186594">
    <property type="component" value="Unassembled WGS sequence"/>
</dbReference>
<dbReference type="InterPro" id="IPR028889">
    <property type="entry name" value="USP"/>
</dbReference>
<dbReference type="STRING" id="1198029.A0A1U7LWB6"/>
<dbReference type="PANTHER" id="PTHR15728">
    <property type="entry name" value="DEADENYLATION COMPLEX CATALYTIC SUBUNIT PAN2"/>
    <property type="match status" value="1"/>
</dbReference>
<evidence type="ECO:0000256" key="9">
    <source>
        <dbReference type="ARBA" id="ARBA00022839"/>
    </source>
</evidence>
<proteinExistence type="predicted"/>
<dbReference type="PROSITE" id="PS50235">
    <property type="entry name" value="USP_3"/>
    <property type="match status" value="1"/>
</dbReference>
<feature type="domain" description="USP" evidence="10">
    <location>
        <begin position="391"/>
        <end position="728"/>
    </location>
</feature>
<dbReference type="GO" id="GO:0003676">
    <property type="term" value="F:nucleic acid binding"/>
    <property type="evidence" value="ECO:0007669"/>
    <property type="project" value="InterPro"/>
</dbReference>
<dbReference type="OMA" id="GCISCEM"/>
<dbReference type="Pfam" id="PF00929">
    <property type="entry name" value="RNase_T"/>
    <property type="match status" value="1"/>
</dbReference>
<sequence length="989" mass="112372">MTHRRGIPKWTIEYESKHAELILSEKIEGLQAIIQVPLSPANFLAGGYKKKLYFINAERGQVVDEFEIDVPVTVMRSSRSIYCGTAQGGVVFLDPKSFKLTHSIKASTYSIADMDAQGNYLITSGWEFRNHSIFYDHFISVFDIRTMKQLPPIPFLSGAIFVRIHPKVSTAALATTFNGQIHALSMINPEDVKYYTMAPSTYLQAMSLSPTGEAIALGEQSGTLQLWGNNDKPRFSQFPAPTEWPDVVPIEKTISINSDEPLNSIGMPYYREELLSSWPTHMIFEVGKPSLKVDPDILASVHKPENAKQHVWAHNPRRTRRYQAQKSEVVFAPIPRFRSGVNKYDTDGEALDLLDEEKVGMARYYKRVEIKYSKFGVEDFDFGYYNKTPFSGLETDIANSYCNSLLQVYHFITPLRKLAIHHAMSPCHEENCLFCELGFLSNNLLDARGANCQATNFLRTFRSLPQAAAMGLLIDEVGLRVNGPRNWLAVIQIFNRFMLDQIYSVTKNEISPLNPRNLMGSQVSTFSKCHCGHETDRTMDYFVFELNYPSRPPNIRHDPSPPGFATVIKNSIQRDGQAKAWCTPCHRYQIVHYRKQIYNLPPVLTFNANVRSSDHLSLYATKDWLPTRIGLSLKNARMNCVGPKELAKKGGKDRYYGYELTGIVVEIEPDKSDSHLISIVKVPEDELPLGASSPWYMFNDFLVRNIPEEEALTFAAWKVPAVFAYQRIDFDVEMSVNPMKRFHDLQVILTELRDSNNICTPLQPFETITKGIVVAIDSEFVSLEKEEIELHSSGKRNMIKPSRMSLARVSVIRGFGENEGTPFIDDYIATTEHIIDYLTDFSGIRPGDLTPGISAHPLISRKEAYRKLRLLVNLGCVFVGHGLKSDFRTMNINIPKEQVIDTVDLFFIQQRQRKLSLRFLAWFLLHSNIQTESHDSVEDAKTALLLYKKYLEYKDAGVLESMLMTIYEAGKKNNFRPPEVGKTEEVSGS</sequence>
<evidence type="ECO:0000259" key="10">
    <source>
        <dbReference type="PROSITE" id="PS50235"/>
    </source>
</evidence>
<dbReference type="GO" id="GO:0004535">
    <property type="term" value="F:poly(A)-specific ribonuclease activity"/>
    <property type="evidence" value="ECO:0007669"/>
    <property type="project" value="UniProtKB-EC"/>
</dbReference>
<dbReference type="AlphaFoldDB" id="A0A1U7LWB6"/>
<dbReference type="GO" id="GO:0000932">
    <property type="term" value="C:P-body"/>
    <property type="evidence" value="ECO:0007669"/>
    <property type="project" value="TreeGrafter"/>
</dbReference>
<comment type="caution">
    <text evidence="11">The sequence shown here is derived from an EMBL/GenBank/DDBJ whole genome shotgun (WGS) entry which is preliminary data.</text>
</comment>
<keyword evidence="3" id="KW-0963">Cytoplasm</keyword>
<dbReference type="SUPFAM" id="SSF51004">
    <property type="entry name" value="C-terminal (heme d1) domain of cytochrome cd1-nitrite reductase"/>
    <property type="match status" value="1"/>
</dbReference>
<evidence type="ECO:0000256" key="6">
    <source>
        <dbReference type="ARBA" id="ARBA00022722"/>
    </source>
</evidence>
<accession>A0A1U7LWB6</accession>
<evidence type="ECO:0000256" key="8">
    <source>
        <dbReference type="ARBA" id="ARBA00022801"/>
    </source>
</evidence>
<dbReference type="SUPFAM" id="SSF53098">
    <property type="entry name" value="Ribonuclease H-like"/>
    <property type="match status" value="1"/>
</dbReference>
<dbReference type="InterPro" id="IPR036397">
    <property type="entry name" value="RNaseH_sf"/>
</dbReference>
<organism evidence="11 12">
    <name type="scientific">Neolecta irregularis (strain DAH-3)</name>
    <dbReference type="NCBI Taxonomy" id="1198029"/>
    <lineage>
        <taxon>Eukaryota</taxon>
        <taxon>Fungi</taxon>
        <taxon>Dikarya</taxon>
        <taxon>Ascomycota</taxon>
        <taxon>Taphrinomycotina</taxon>
        <taxon>Neolectales</taxon>
        <taxon>Neolectaceae</taxon>
        <taxon>Neolecta</taxon>
    </lineage>
</organism>
<dbReference type="InterPro" id="IPR038765">
    <property type="entry name" value="Papain-like_cys_pep_sf"/>
</dbReference>